<protein>
    <submittedName>
        <fullName evidence="5">Alpha-glucosidase</fullName>
    </submittedName>
</protein>
<dbReference type="EMBL" id="FOQK01000010">
    <property type="protein sequence ID" value="SFH99333.1"/>
    <property type="molecule type" value="Genomic_DNA"/>
</dbReference>
<gene>
    <name evidence="5" type="ORF">SAMN04487861_11093</name>
</gene>
<sequence length="568" mass="64547">MKDLQWWQKTVVYQVYPKSFLDTTGSGQGDIPGITRKLDYLKTLGVGAIWLTPVYSSPMVDNGYDIADYTAIDPSYGTMADMEELIAAAKKRDIRIVMDLVYNHTSDKHAWFIESKSSRDNSKADWYIWRDAKPDGSAPTNWRSIFGGSAWTWCEERQQYYLHTFAAAQPDLNWENPAVRQALYAAANFWLDKGVGGFRIDAIVYIKKPAVFADGEPDSSDGMVNVHSMIANTPGILDFLQEFRREVFDGHDIFTVAEANGVGPEELKDWVGEQGAFDMLFEFSHVNLEFPDGEIWCRGTGWKPELIPELKRSLTASQLATAENGWYPVFFENHDQLRCVRHFFPDDADPQVTAKAIATLLFTLRGTPFIYEGQELGMDNVAWGSIADYDDISSQGQYELALAEGRSESDALRLVHRYSRDNARTPMQWTRGRQAGFTEGQPWLPVHEDYARCCVESEAEDEDSVLSFYRRISRLRREGAAAQVLQQGSYEEVLTEREDVYAFRRRWGGQEVLTVVNFTGKETVYAAELPEEARVIIETQPDSKRGKLRPYEAVCYLGRTARKEGQGQ</sequence>
<proteinExistence type="inferred from homology"/>
<evidence type="ECO:0000259" key="4">
    <source>
        <dbReference type="SMART" id="SM00642"/>
    </source>
</evidence>
<name>A0A1I3EKD3_SELRU</name>
<dbReference type="RefSeq" id="WP_075443305.1">
    <property type="nucleotide sequence ID" value="NZ_FOQK01000010.1"/>
</dbReference>
<dbReference type="SMART" id="SM00642">
    <property type="entry name" value="Aamy"/>
    <property type="match status" value="1"/>
</dbReference>
<evidence type="ECO:0000256" key="1">
    <source>
        <dbReference type="ARBA" id="ARBA00008061"/>
    </source>
</evidence>
<dbReference type="NCBIfam" id="NF008183">
    <property type="entry name" value="PRK10933.1"/>
    <property type="match status" value="1"/>
</dbReference>
<feature type="domain" description="Glycosyl hydrolase family 13 catalytic" evidence="4">
    <location>
        <begin position="14"/>
        <end position="424"/>
    </location>
</feature>
<dbReference type="GO" id="GO:0004556">
    <property type="term" value="F:alpha-amylase activity"/>
    <property type="evidence" value="ECO:0007669"/>
    <property type="project" value="TreeGrafter"/>
</dbReference>
<dbReference type="CDD" id="cd11333">
    <property type="entry name" value="AmyAc_SI_OligoGlu_DGase"/>
    <property type="match status" value="1"/>
</dbReference>
<dbReference type="OrthoDB" id="9805159at2"/>
<dbReference type="AlphaFoldDB" id="A0A1I3EKD3"/>
<organism evidence="5 6">
    <name type="scientific">Selenomonas ruminantium</name>
    <dbReference type="NCBI Taxonomy" id="971"/>
    <lineage>
        <taxon>Bacteria</taxon>
        <taxon>Bacillati</taxon>
        <taxon>Bacillota</taxon>
        <taxon>Negativicutes</taxon>
        <taxon>Selenomonadales</taxon>
        <taxon>Selenomonadaceae</taxon>
        <taxon>Selenomonas</taxon>
    </lineage>
</organism>
<dbReference type="Gene3D" id="2.60.40.1180">
    <property type="entry name" value="Golgi alpha-mannosidase II"/>
    <property type="match status" value="1"/>
</dbReference>
<dbReference type="InterPro" id="IPR017853">
    <property type="entry name" value="GH"/>
</dbReference>
<accession>A0A1I3EKD3</accession>
<dbReference type="FunFam" id="3.20.20.80:FF:000064">
    <property type="entry name" value="Oligo-1,6-glucosidase"/>
    <property type="match status" value="1"/>
</dbReference>
<dbReference type="Gene3D" id="3.90.400.10">
    <property type="entry name" value="Oligo-1,6-glucosidase, Domain 2"/>
    <property type="match status" value="1"/>
</dbReference>
<dbReference type="InterPro" id="IPR006047">
    <property type="entry name" value="GH13_cat_dom"/>
</dbReference>
<dbReference type="InterPro" id="IPR013780">
    <property type="entry name" value="Glyco_hydro_b"/>
</dbReference>
<dbReference type="Pfam" id="PF00128">
    <property type="entry name" value="Alpha-amylase"/>
    <property type="match status" value="1"/>
</dbReference>
<dbReference type="Proteomes" id="UP000183639">
    <property type="component" value="Unassembled WGS sequence"/>
</dbReference>
<dbReference type="PANTHER" id="PTHR10357:SF179">
    <property type="entry name" value="NEUTRAL AND BASIC AMINO ACID TRANSPORT PROTEIN RBAT"/>
    <property type="match status" value="1"/>
</dbReference>
<evidence type="ECO:0000256" key="2">
    <source>
        <dbReference type="ARBA" id="ARBA00022801"/>
    </source>
</evidence>
<dbReference type="SUPFAM" id="SSF51011">
    <property type="entry name" value="Glycosyl hydrolase domain"/>
    <property type="match status" value="1"/>
</dbReference>
<evidence type="ECO:0000313" key="6">
    <source>
        <dbReference type="Proteomes" id="UP000183639"/>
    </source>
</evidence>
<dbReference type="InterPro" id="IPR045857">
    <property type="entry name" value="O16G_dom_2"/>
</dbReference>
<keyword evidence="3" id="KW-0326">Glycosidase</keyword>
<dbReference type="SUPFAM" id="SSF51445">
    <property type="entry name" value="(Trans)glycosidases"/>
    <property type="match status" value="1"/>
</dbReference>
<dbReference type="Gene3D" id="3.20.20.80">
    <property type="entry name" value="Glycosidases"/>
    <property type="match status" value="1"/>
</dbReference>
<dbReference type="GO" id="GO:0009313">
    <property type="term" value="P:oligosaccharide catabolic process"/>
    <property type="evidence" value="ECO:0007669"/>
    <property type="project" value="TreeGrafter"/>
</dbReference>
<comment type="similarity">
    <text evidence="1">Belongs to the glycosyl hydrolase 13 family.</text>
</comment>
<evidence type="ECO:0000256" key="3">
    <source>
        <dbReference type="ARBA" id="ARBA00023295"/>
    </source>
</evidence>
<dbReference type="FunFam" id="3.90.400.10:FF:000002">
    <property type="entry name" value="Sucrose isomerase"/>
    <property type="match status" value="1"/>
</dbReference>
<evidence type="ECO:0000313" key="5">
    <source>
        <dbReference type="EMBL" id="SFH99333.1"/>
    </source>
</evidence>
<keyword evidence="2" id="KW-0378">Hydrolase</keyword>
<dbReference type="PANTHER" id="PTHR10357">
    <property type="entry name" value="ALPHA-AMYLASE FAMILY MEMBER"/>
    <property type="match status" value="1"/>
</dbReference>
<reference evidence="5 6" key="1">
    <citation type="submission" date="2016-10" db="EMBL/GenBank/DDBJ databases">
        <authorList>
            <person name="de Groot N.N."/>
        </authorList>
    </citation>
    <scope>NUCLEOTIDE SEQUENCE [LARGE SCALE GENOMIC DNA]</scope>
    <source>
        <strain evidence="5 6">Z108</strain>
    </source>
</reference>